<dbReference type="Gene3D" id="3.40.630.30">
    <property type="match status" value="1"/>
</dbReference>
<dbReference type="InterPro" id="IPR045057">
    <property type="entry name" value="Gcn5-rel_NAT"/>
</dbReference>
<dbReference type="Pfam" id="PF14542">
    <property type="entry name" value="Acetyltransf_CG"/>
    <property type="match status" value="1"/>
</dbReference>
<dbReference type="InterPro" id="IPR016181">
    <property type="entry name" value="Acyl_CoA_acyltransferase"/>
</dbReference>
<dbReference type="RefSeq" id="WP_179533990.1">
    <property type="nucleotide sequence ID" value="NZ_JACBYW010000001.1"/>
</dbReference>
<gene>
    <name evidence="2" type="ORF">FHR84_000771</name>
</gene>
<feature type="domain" description="N-acetyltransferase" evidence="1">
    <location>
        <begin position="11"/>
        <end position="97"/>
    </location>
</feature>
<dbReference type="PANTHER" id="PTHR31435:SF10">
    <property type="entry name" value="BSR4717 PROTEIN"/>
    <property type="match status" value="1"/>
</dbReference>
<sequence>MAEDSPEVAVSRATDRDRYEITVDGRKAGHVSYLDRGGQRVFYHTEIDEEFGGRGLGSSLIGRALADTGAAGLRIVPVCPFVARYLERHHEVDDLVDAVTPDVMAAVRERSG</sequence>
<comment type="caution">
    <text evidence="2">The sequence shown here is derived from an EMBL/GenBank/DDBJ whole genome shotgun (WGS) entry which is preliminary data.</text>
</comment>
<dbReference type="SUPFAM" id="SSF55729">
    <property type="entry name" value="Acyl-CoA N-acyltransferases (Nat)"/>
    <property type="match status" value="1"/>
</dbReference>
<protein>
    <recommendedName>
        <fullName evidence="1">N-acetyltransferase domain-containing protein</fullName>
    </recommendedName>
</protein>
<evidence type="ECO:0000259" key="1">
    <source>
        <dbReference type="PROSITE" id="PS51729"/>
    </source>
</evidence>
<dbReference type="AlphaFoldDB" id="A0A852Z501"/>
<evidence type="ECO:0000313" key="3">
    <source>
        <dbReference type="Proteomes" id="UP000548304"/>
    </source>
</evidence>
<name>A0A852Z501_9ACTN</name>
<dbReference type="Proteomes" id="UP000548304">
    <property type="component" value="Unassembled WGS sequence"/>
</dbReference>
<dbReference type="InterPro" id="IPR031165">
    <property type="entry name" value="GNAT_YJDJ"/>
</dbReference>
<keyword evidence="3" id="KW-1185">Reference proteome</keyword>
<organism evidence="2 3">
    <name type="scientific">Actinopolyspora biskrensis</name>
    <dbReference type="NCBI Taxonomy" id="1470178"/>
    <lineage>
        <taxon>Bacteria</taxon>
        <taxon>Bacillati</taxon>
        <taxon>Actinomycetota</taxon>
        <taxon>Actinomycetes</taxon>
        <taxon>Actinopolysporales</taxon>
        <taxon>Actinopolysporaceae</taxon>
        <taxon>Actinopolyspora</taxon>
    </lineage>
</organism>
<accession>A0A852Z501</accession>
<dbReference type="EMBL" id="JACBYW010000001">
    <property type="protein sequence ID" value="NYH77457.1"/>
    <property type="molecule type" value="Genomic_DNA"/>
</dbReference>
<reference evidence="2 3" key="1">
    <citation type="submission" date="2020-07" db="EMBL/GenBank/DDBJ databases">
        <title>Genomic Encyclopedia of Type Strains, Phase III (KMG-III): the genomes of soil and plant-associated and newly described type strains.</title>
        <authorList>
            <person name="Whitman W."/>
        </authorList>
    </citation>
    <scope>NUCLEOTIDE SEQUENCE [LARGE SCALE GENOMIC DNA]</scope>
    <source>
        <strain evidence="2 3">CECT 8576</strain>
    </source>
</reference>
<dbReference type="PANTHER" id="PTHR31435">
    <property type="entry name" value="PROTEIN NATD1"/>
    <property type="match status" value="1"/>
</dbReference>
<evidence type="ECO:0000313" key="2">
    <source>
        <dbReference type="EMBL" id="NYH77457.1"/>
    </source>
</evidence>
<dbReference type="PROSITE" id="PS51729">
    <property type="entry name" value="GNAT_YJDJ"/>
    <property type="match status" value="1"/>
</dbReference>
<proteinExistence type="predicted"/>